<dbReference type="Gene3D" id="3.90.550.10">
    <property type="entry name" value="Spore Coat Polysaccharide Biosynthesis Protein SpsA, Chain A"/>
    <property type="match status" value="1"/>
</dbReference>
<dbReference type="InterPro" id="IPR001173">
    <property type="entry name" value="Glyco_trans_2-like"/>
</dbReference>
<evidence type="ECO:0000313" key="3">
    <source>
        <dbReference type="Proteomes" id="UP000177697"/>
    </source>
</evidence>
<dbReference type="PANTHER" id="PTHR22916">
    <property type="entry name" value="GLYCOSYLTRANSFERASE"/>
    <property type="match status" value="1"/>
</dbReference>
<dbReference type="GO" id="GO:0016758">
    <property type="term" value="F:hexosyltransferase activity"/>
    <property type="evidence" value="ECO:0007669"/>
    <property type="project" value="UniProtKB-ARBA"/>
</dbReference>
<dbReference type="AlphaFoldDB" id="A0A1G2UZ33"/>
<gene>
    <name evidence="2" type="ORF">A2431_04160</name>
</gene>
<dbReference type="InterPro" id="IPR029044">
    <property type="entry name" value="Nucleotide-diphossugar_trans"/>
</dbReference>
<accession>A0A1G2UZ33</accession>
<dbReference type="PANTHER" id="PTHR22916:SF3">
    <property type="entry name" value="UDP-GLCNAC:BETAGAL BETA-1,3-N-ACETYLGLUCOSAMINYLTRANSFERASE-LIKE PROTEIN 1"/>
    <property type="match status" value="1"/>
</dbReference>
<feature type="domain" description="Glycosyltransferase 2-like" evidence="1">
    <location>
        <begin position="8"/>
        <end position="122"/>
    </location>
</feature>
<evidence type="ECO:0000259" key="1">
    <source>
        <dbReference type="Pfam" id="PF00535"/>
    </source>
</evidence>
<dbReference type="EMBL" id="MHWW01000018">
    <property type="protein sequence ID" value="OHB14616.1"/>
    <property type="molecule type" value="Genomic_DNA"/>
</dbReference>
<name>A0A1G2UZ33_9BACT</name>
<proteinExistence type="predicted"/>
<comment type="caution">
    <text evidence="2">The sequence shown here is derived from an EMBL/GenBank/DDBJ whole genome shotgun (WGS) entry which is preliminary data.</text>
</comment>
<dbReference type="Proteomes" id="UP000177697">
    <property type="component" value="Unassembled WGS sequence"/>
</dbReference>
<evidence type="ECO:0000313" key="2">
    <source>
        <dbReference type="EMBL" id="OHB14616.1"/>
    </source>
</evidence>
<protein>
    <recommendedName>
        <fullName evidence="1">Glycosyltransferase 2-like domain-containing protein</fullName>
    </recommendedName>
</protein>
<reference evidence="2 3" key="1">
    <citation type="journal article" date="2016" name="Nat. Commun.">
        <title>Thousands of microbial genomes shed light on interconnected biogeochemical processes in an aquifer system.</title>
        <authorList>
            <person name="Anantharaman K."/>
            <person name="Brown C.T."/>
            <person name="Hug L.A."/>
            <person name="Sharon I."/>
            <person name="Castelle C.J."/>
            <person name="Probst A.J."/>
            <person name="Thomas B.C."/>
            <person name="Singh A."/>
            <person name="Wilkins M.J."/>
            <person name="Karaoz U."/>
            <person name="Brodie E.L."/>
            <person name="Williams K.H."/>
            <person name="Hubbard S.S."/>
            <person name="Banfield J.F."/>
        </authorList>
    </citation>
    <scope>NUCLEOTIDE SEQUENCE [LARGE SCALE GENOMIC DNA]</scope>
</reference>
<dbReference type="SUPFAM" id="SSF53448">
    <property type="entry name" value="Nucleotide-diphospho-sugar transferases"/>
    <property type="match status" value="1"/>
</dbReference>
<dbReference type="Pfam" id="PF00535">
    <property type="entry name" value="Glycos_transf_2"/>
    <property type="match status" value="1"/>
</dbReference>
<sequence>MNEKPIISIVLGTYNRKNFLKETIKSIRNNNINVPYEIIVIDGGSSDGSLKYLLNQKDIITIIQHNRGVWKNKPIQRKSWGYFMNIAFKACHGSYIVMLSDDCIILPNSIMNAYEIFLNNKNKKIGAVAFYFRDYPIQKYYSVLYTFKHTLFVNHGMYLKKALVDVGYIDEDNYEFYYADGDLCAKIWTKGYKILDSEKSVVEHFFHANEDIRSSNYLNKYENFETFKKTWRDIFYTPEIYNVRAKKNLNFVDPLNTAKIFDKIYKSRLDYYKELINTYLHRGDRLDQEKIRVSIGIIIKFQNEVLLEKKYGKYYLPKIDNLDRDKYEDYFMNIFEKKLFETEHTTKLLGQSGLRPENEIYFFLIKFNNKINVNLNSLDVFMNNQKDYEWTDINQLNNQNTNPNHIPFINME</sequence>
<organism evidence="2 3">
    <name type="scientific">Candidatus Zambryskibacteria bacterium RIFOXYC1_FULL_39_10</name>
    <dbReference type="NCBI Taxonomy" id="1802779"/>
    <lineage>
        <taxon>Bacteria</taxon>
        <taxon>Candidatus Zambryskiibacteriota</taxon>
    </lineage>
</organism>